<dbReference type="CDD" id="cd19531">
    <property type="entry name" value="LCL_NRPS-like"/>
    <property type="match status" value="1"/>
</dbReference>
<dbReference type="KEGG" id="cpi:Cpin_3401"/>
<dbReference type="CDD" id="cd05930">
    <property type="entry name" value="A_NRPS"/>
    <property type="match status" value="1"/>
</dbReference>
<dbReference type="Gene3D" id="3.30.559.30">
    <property type="entry name" value="Nonribosomal peptide synthetase, condensation domain"/>
    <property type="match status" value="1"/>
</dbReference>
<accession>A0A979G562</accession>
<organism evidence="2 3">
    <name type="scientific">Chitinophaga pinensis (strain ATCC 43595 / DSM 2588 / LMG 13176 / NBRC 15968 / NCIMB 11800 / UQM 2034)</name>
    <dbReference type="NCBI Taxonomy" id="485918"/>
    <lineage>
        <taxon>Bacteria</taxon>
        <taxon>Pseudomonadati</taxon>
        <taxon>Bacteroidota</taxon>
        <taxon>Chitinophagia</taxon>
        <taxon>Chitinophagales</taxon>
        <taxon>Chitinophagaceae</taxon>
        <taxon>Chitinophaga</taxon>
    </lineage>
</organism>
<dbReference type="InterPro" id="IPR009081">
    <property type="entry name" value="PP-bd_ACP"/>
</dbReference>
<sequence>MNKRIIHTVFDQQAVTAPERVAVEEGRRSWTYKELKESSEALTQYLLHYNPATGTPVAVMLPPGFSLVSALLAVFRSGNIYMPLDASLPAKKLHTIFEQTRPAVCVTTLALASVAENIIREQSAFNCTMIVLDEELPVTVKHFEDSTYAGAETPGSIAFQPFPEIRPDDANYIIYTSGSTGEAKAIVGCHDSLSHFIHWEMNEFKLDNGVRVSQLSQFTFDASLRDVFVPLSIGGTLCFPPAGSRTNIPLLIEWLEESQINLVHCVPSIFKLITRSLNTNTGKQLLPALKHILMAGERLYSKDVSQWRCIAGEHVELVNLYGTSETTMAKTFHRIKAVPEDPSAVIHVGRPLNNTMIAVVNGSRLCRAGEIGEIYIVTPFMTKGYYKNEALTRTVFVQNPLVTDREEIVHRTGDYGVYLEDGSVEVIGRKDEQVKVNGVRVELGEVKQAVLRLDGISGAEIIALKNTADENELICYYTSTEVKEDVLRTHLESELARYMLPAALIRMEEFPLTINGKVDKNALPKPEKVLISDDAYVAPQTPTENKLEAMWQELLGLTRVGTAINFFRVGGASLKVIKMVSQIFHVFNVSLTFADVFVNNTIRQLATLIDETVKTGGANIVPLPEKEYYDVTYAQRRLWIYDKLGGQKNLYNIVHAVELKGNIKPALIREALVALITRHEMLRTTFIEVDGEPKQRVHPVNSELIPFAYFDRQQQLELYGGIPSIVWAEQQREFNLETGPLFFNTLLQLDNDHYAMVFNWHHIIGDGWTQDVLLNDLLVLYNTLEGRGEQTLKPLRFQYRDYADWMNRQLQGERLKEMEEYWATRFAAPFTPATFPAQTDRNKARAGIGHSIDFLLDQETTRQLRALTQVSAVTDYISLHAIVNILLYHYSGTADIVTGAPFSGRPRLELQDQAGFYVNLMPLRVTLDPEDNFLTVLDKTRECITGAHKYQEYPIDMLVQRLGLDARFGRMPMFNILIQSQNNLEYPISDIEGMSVKQIELTVATSKVDVTFNFQENGDEILASIEYDTELYTEKGIRLVIENFLTVIRTLSRLPATKIKDITIERAVDEEEEEQSFMNALSQL</sequence>
<dbReference type="InterPro" id="IPR001242">
    <property type="entry name" value="Condensation_dom"/>
</dbReference>
<dbReference type="GO" id="GO:0031177">
    <property type="term" value="F:phosphopantetheine binding"/>
    <property type="evidence" value="ECO:0007669"/>
    <property type="project" value="TreeGrafter"/>
</dbReference>
<dbReference type="Pfam" id="PF00550">
    <property type="entry name" value="PP-binding"/>
    <property type="match status" value="1"/>
</dbReference>
<dbReference type="PROSITE" id="PS50075">
    <property type="entry name" value="CARRIER"/>
    <property type="match status" value="1"/>
</dbReference>
<dbReference type="GO" id="GO:0043041">
    <property type="term" value="P:amino acid activation for nonribosomal peptide biosynthetic process"/>
    <property type="evidence" value="ECO:0007669"/>
    <property type="project" value="TreeGrafter"/>
</dbReference>
<dbReference type="PANTHER" id="PTHR45527">
    <property type="entry name" value="NONRIBOSOMAL PEPTIDE SYNTHETASE"/>
    <property type="match status" value="1"/>
</dbReference>
<evidence type="ECO:0000313" key="3">
    <source>
        <dbReference type="Proteomes" id="UP000002215"/>
    </source>
</evidence>
<dbReference type="InterPro" id="IPR023213">
    <property type="entry name" value="CAT-like_dom_sf"/>
</dbReference>
<dbReference type="Gene3D" id="3.40.50.12780">
    <property type="entry name" value="N-terminal domain of ligase-like"/>
    <property type="match status" value="1"/>
</dbReference>
<dbReference type="Gene3D" id="3.30.559.10">
    <property type="entry name" value="Chloramphenicol acetyltransferase-like domain"/>
    <property type="match status" value="1"/>
</dbReference>
<dbReference type="InterPro" id="IPR045851">
    <property type="entry name" value="AMP-bd_C_sf"/>
</dbReference>
<dbReference type="GO" id="GO:0016874">
    <property type="term" value="F:ligase activity"/>
    <property type="evidence" value="ECO:0007669"/>
    <property type="project" value="UniProtKB-KW"/>
</dbReference>
<dbReference type="SUPFAM" id="SSF47336">
    <property type="entry name" value="ACP-like"/>
    <property type="match status" value="1"/>
</dbReference>
<dbReference type="EMBL" id="CP001699">
    <property type="protein sequence ID" value="ACU60868.1"/>
    <property type="molecule type" value="Genomic_DNA"/>
</dbReference>
<dbReference type="OrthoDB" id="4317020at2"/>
<keyword evidence="2" id="KW-0436">Ligase</keyword>
<name>A0A979G562_CHIPD</name>
<dbReference type="GO" id="GO:0044550">
    <property type="term" value="P:secondary metabolite biosynthetic process"/>
    <property type="evidence" value="ECO:0007669"/>
    <property type="project" value="TreeGrafter"/>
</dbReference>
<dbReference type="InterPro" id="IPR000873">
    <property type="entry name" value="AMP-dep_synth/lig_dom"/>
</dbReference>
<dbReference type="Pfam" id="PF00501">
    <property type="entry name" value="AMP-binding"/>
    <property type="match status" value="1"/>
</dbReference>
<dbReference type="SUPFAM" id="SSF52777">
    <property type="entry name" value="CoA-dependent acyltransferases"/>
    <property type="match status" value="2"/>
</dbReference>
<proteinExistence type="predicted"/>
<dbReference type="PROSITE" id="PS00455">
    <property type="entry name" value="AMP_BINDING"/>
    <property type="match status" value="1"/>
</dbReference>
<dbReference type="Gene3D" id="1.10.1200.10">
    <property type="entry name" value="ACP-like"/>
    <property type="match status" value="1"/>
</dbReference>
<dbReference type="InterPro" id="IPR042099">
    <property type="entry name" value="ANL_N_sf"/>
</dbReference>
<reference evidence="3" key="1">
    <citation type="submission" date="2009-08" db="EMBL/GenBank/DDBJ databases">
        <title>The complete genome of Chitinophaga pinensis DSM 2588.</title>
        <authorList>
            <consortium name="US DOE Joint Genome Institute (JGI-PGF)"/>
            <person name="Lucas S."/>
            <person name="Copeland A."/>
            <person name="Lapidus A."/>
            <person name="Glavina del Rio T."/>
            <person name="Dalin E."/>
            <person name="Tice H."/>
            <person name="Bruce D."/>
            <person name="Goodwin L."/>
            <person name="Pitluck S."/>
            <person name="Kyrpides N."/>
            <person name="Mavromatis K."/>
            <person name="Ivanova N."/>
            <person name="Mikhailova N."/>
            <person name="Sims D."/>
            <person name="Meinche L."/>
            <person name="Brettin T."/>
            <person name="Detter J.C."/>
            <person name="Han C."/>
            <person name="Larimer F."/>
            <person name="Land M."/>
            <person name="Hauser L."/>
            <person name="Markowitz V."/>
            <person name="Cheng J.-F."/>
            <person name="Hugenholtz P."/>
            <person name="Woyke T."/>
            <person name="Wu D."/>
            <person name="Spring S."/>
            <person name="Klenk H.-P."/>
            <person name="Eisen J.A."/>
        </authorList>
    </citation>
    <scope>NUCLEOTIDE SEQUENCE [LARGE SCALE GENOMIC DNA]</scope>
    <source>
        <strain evidence="3">ATCC 43595 / DSM 2588 / LMG 13176 / NBRC 15968 / NCIMB 11800 / UQM 2034</strain>
    </source>
</reference>
<evidence type="ECO:0000313" key="2">
    <source>
        <dbReference type="EMBL" id="ACU60868.1"/>
    </source>
</evidence>
<dbReference type="AlphaFoldDB" id="A0A979G562"/>
<dbReference type="GO" id="GO:0005737">
    <property type="term" value="C:cytoplasm"/>
    <property type="evidence" value="ECO:0007669"/>
    <property type="project" value="TreeGrafter"/>
</dbReference>
<reference evidence="2 3" key="2">
    <citation type="journal article" date="2010" name="Stand. Genomic Sci.">
        <title>Complete genome sequence of Chitinophaga pinensis type strain (UQM 2034).</title>
        <authorList>
            <person name="Glavina Del Rio T."/>
            <person name="Abt B."/>
            <person name="Spring S."/>
            <person name="Lapidus A."/>
            <person name="Nolan M."/>
            <person name="Tice H."/>
            <person name="Copeland A."/>
            <person name="Cheng J.F."/>
            <person name="Chen F."/>
            <person name="Bruce D."/>
            <person name="Goodwin L."/>
            <person name="Pitluck S."/>
            <person name="Ivanova N."/>
            <person name="Mavromatis K."/>
            <person name="Mikhailova N."/>
            <person name="Pati A."/>
            <person name="Chen A."/>
            <person name="Palaniappan K."/>
            <person name="Land M."/>
            <person name="Hauser L."/>
            <person name="Chang Y.J."/>
            <person name="Jeffries C.D."/>
            <person name="Chain P."/>
            <person name="Saunders E."/>
            <person name="Detter J.C."/>
            <person name="Brettin T."/>
            <person name="Rohde M."/>
            <person name="Goker M."/>
            <person name="Bristow J."/>
            <person name="Eisen J.A."/>
            <person name="Markowitz V."/>
            <person name="Hugenholtz P."/>
            <person name="Kyrpides N.C."/>
            <person name="Klenk H.P."/>
            <person name="Lucas S."/>
        </authorList>
    </citation>
    <scope>NUCLEOTIDE SEQUENCE [LARGE SCALE GENOMIC DNA]</scope>
    <source>
        <strain evidence="3">ATCC 43595 / DSM 2588 / LMG 13176 / NBRC 15968 / NCIMB 11800 / UQM 2034</strain>
    </source>
</reference>
<dbReference type="InterPro" id="IPR036736">
    <property type="entry name" value="ACP-like_sf"/>
</dbReference>
<protein>
    <submittedName>
        <fullName evidence="2">AMP-dependent synthetase and ligase</fullName>
    </submittedName>
</protein>
<dbReference type="RefSeq" id="WP_012791044.1">
    <property type="nucleotide sequence ID" value="NC_013132.1"/>
</dbReference>
<dbReference type="SUPFAM" id="SSF56801">
    <property type="entry name" value="Acetyl-CoA synthetase-like"/>
    <property type="match status" value="1"/>
</dbReference>
<dbReference type="Pfam" id="PF00668">
    <property type="entry name" value="Condensation"/>
    <property type="match status" value="1"/>
</dbReference>
<feature type="domain" description="Carrier" evidence="1">
    <location>
        <begin position="538"/>
        <end position="613"/>
    </location>
</feature>
<dbReference type="InterPro" id="IPR020845">
    <property type="entry name" value="AMP-binding_CS"/>
</dbReference>
<gene>
    <name evidence="2" type="ordered locus">Cpin_3401</name>
</gene>
<evidence type="ECO:0000259" key="1">
    <source>
        <dbReference type="PROSITE" id="PS50075"/>
    </source>
</evidence>
<dbReference type="Gene3D" id="3.30.300.30">
    <property type="match status" value="1"/>
</dbReference>
<dbReference type="PANTHER" id="PTHR45527:SF1">
    <property type="entry name" value="FATTY ACID SYNTHASE"/>
    <property type="match status" value="1"/>
</dbReference>
<dbReference type="Proteomes" id="UP000002215">
    <property type="component" value="Chromosome"/>
</dbReference>